<feature type="signal peptide" evidence="2">
    <location>
        <begin position="1"/>
        <end position="22"/>
    </location>
</feature>
<dbReference type="AlphaFoldDB" id="A0A5C5UXR3"/>
<gene>
    <name evidence="3" type="ORF">KOR42_54080</name>
</gene>
<keyword evidence="2" id="KW-0732">Signal</keyword>
<feature type="region of interest" description="Disordered" evidence="1">
    <location>
        <begin position="196"/>
        <end position="218"/>
    </location>
</feature>
<feature type="chain" id="PRO_5023138964" evidence="2">
    <location>
        <begin position="23"/>
        <end position="218"/>
    </location>
</feature>
<dbReference type="EMBL" id="SIHI01000095">
    <property type="protein sequence ID" value="TWT30948.1"/>
    <property type="molecule type" value="Genomic_DNA"/>
</dbReference>
<evidence type="ECO:0000256" key="2">
    <source>
        <dbReference type="SAM" id="SignalP"/>
    </source>
</evidence>
<organism evidence="3 4">
    <name type="scientific">Thalassoglobus neptunius</name>
    <dbReference type="NCBI Taxonomy" id="1938619"/>
    <lineage>
        <taxon>Bacteria</taxon>
        <taxon>Pseudomonadati</taxon>
        <taxon>Planctomycetota</taxon>
        <taxon>Planctomycetia</taxon>
        <taxon>Planctomycetales</taxon>
        <taxon>Planctomycetaceae</taxon>
        <taxon>Thalassoglobus</taxon>
    </lineage>
</organism>
<keyword evidence="4" id="KW-1185">Reference proteome</keyword>
<evidence type="ECO:0000256" key="1">
    <source>
        <dbReference type="SAM" id="MobiDB-lite"/>
    </source>
</evidence>
<accession>A0A5C5UXR3</accession>
<reference evidence="3 4" key="1">
    <citation type="submission" date="2019-02" db="EMBL/GenBank/DDBJ databases">
        <title>Deep-cultivation of Planctomycetes and their phenomic and genomic characterization uncovers novel biology.</title>
        <authorList>
            <person name="Wiegand S."/>
            <person name="Jogler M."/>
            <person name="Boedeker C."/>
            <person name="Pinto D."/>
            <person name="Vollmers J."/>
            <person name="Rivas-Marin E."/>
            <person name="Kohn T."/>
            <person name="Peeters S.H."/>
            <person name="Heuer A."/>
            <person name="Rast P."/>
            <person name="Oberbeckmann S."/>
            <person name="Bunk B."/>
            <person name="Jeske O."/>
            <person name="Meyerdierks A."/>
            <person name="Storesund J.E."/>
            <person name="Kallscheuer N."/>
            <person name="Luecker S."/>
            <person name="Lage O.M."/>
            <person name="Pohl T."/>
            <person name="Merkel B.J."/>
            <person name="Hornburger P."/>
            <person name="Mueller R.-W."/>
            <person name="Bruemmer F."/>
            <person name="Labrenz M."/>
            <person name="Spormann A.M."/>
            <person name="Op Den Camp H."/>
            <person name="Overmann J."/>
            <person name="Amann R."/>
            <person name="Jetten M.S.M."/>
            <person name="Mascher T."/>
            <person name="Medema M.H."/>
            <person name="Devos D.P."/>
            <person name="Kaster A.-K."/>
            <person name="Ovreas L."/>
            <person name="Rohde M."/>
            <person name="Galperin M.Y."/>
            <person name="Jogler C."/>
        </authorList>
    </citation>
    <scope>NUCLEOTIDE SEQUENCE [LARGE SCALE GENOMIC DNA]</scope>
    <source>
        <strain evidence="3 4">KOR42</strain>
    </source>
</reference>
<evidence type="ECO:0000313" key="4">
    <source>
        <dbReference type="Proteomes" id="UP000317243"/>
    </source>
</evidence>
<protein>
    <submittedName>
        <fullName evidence="3">Uncharacterized protein</fullName>
    </submittedName>
</protein>
<dbReference type="RefSeq" id="WP_146512629.1">
    <property type="nucleotide sequence ID" value="NZ_SIHI01000095.1"/>
</dbReference>
<name>A0A5C5UXR3_9PLAN</name>
<dbReference type="Proteomes" id="UP000317243">
    <property type="component" value="Unassembled WGS sequence"/>
</dbReference>
<sequence precursor="true">MKSLFSAMLFSSACLFSANAQAVDTHIQTTDNGSVLPFYGNSNGQQTNSGYPSYSSPNYTTPQYVQPTQYVVPSNVNPSSPQYFDQRPAQYRTQYPTQYQTQYQAPGQHVAPAPYSQPIQYSPPPRFRQDGVSPVYTTPTNSVYPSSNTAPCQSGQCGPCQNMTNPAIQPGYTQQRPSLFQSLMMPFQYMGSALTGYSPTQQNYPSQYNGSYSGYRQY</sequence>
<comment type="caution">
    <text evidence="3">The sequence shown here is derived from an EMBL/GenBank/DDBJ whole genome shotgun (WGS) entry which is preliminary data.</text>
</comment>
<evidence type="ECO:0000313" key="3">
    <source>
        <dbReference type="EMBL" id="TWT30948.1"/>
    </source>
</evidence>
<proteinExistence type="predicted"/>